<gene>
    <name evidence="5" type="ORF">GCM10007876_34610</name>
</gene>
<evidence type="ECO:0000256" key="4">
    <source>
        <dbReference type="SAM" id="SignalP"/>
    </source>
</evidence>
<dbReference type="RefSeq" id="WP_284383168.1">
    <property type="nucleotide sequence ID" value="NZ_BSNM01000016.1"/>
</dbReference>
<dbReference type="NCBIfam" id="NF047558">
    <property type="entry name" value="TPR_END_plus"/>
    <property type="match status" value="1"/>
</dbReference>
<feature type="region of interest" description="Disordered" evidence="2">
    <location>
        <begin position="21"/>
        <end position="59"/>
    </location>
</feature>
<dbReference type="EMBL" id="BSNM01000016">
    <property type="protein sequence ID" value="GLQ32982.1"/>
    <property type="molecule type" value="Genomic_DNA"/>
</dbReference>
<sequence>MPRIIAFTLTLIISTLGSANPALPETAPAPTPDQPPEHQANRQDSQQNQQQDQQQALKETVESLEKPLYSPFIERYVLDELKQLRVDLSAQKAELIQQIVDREINSIDRGVTYATDTVTYFFYLIAAASSVLVLVGWNSIREIKDKVHSLADEEIAKLVKQYEERLYYIEKQLNQKTRHIKENKAEIELTQEIQSLWLRAGQDNNIHNKISIYDQILKLKPEDCEAITYKADAVLELNEPQWAANLCHQALAIDPENGHAFYQLACAYTALDRKEEAIQYLQEALKRSDTYKDYMLSDEALVPLHDLEEFKTLTPSA</sequence>
<evidence type="ECO:0000256" key="2">
    <source>
        <dbReference type="SAM" id="MobiDB-lite"/>
    </source>
</evidence>
<evidence type="ECO:0000256" key="1">
    <source>
        <dbReference type="PROSITE-ProRule" id="PRU00339"/>
    </source>
</evidence>
<accession>A0AA37W7W9</accession>
<dbReference type="Pfam" id="PF12895">
    <property type="entry name" value="ANAPC3"/>
    <property type="match status" value="1"/>
</dbReference>
<proteinExistence type="predicted"/>
<evidence type="ECO:0000256" key="3">
    <source>
        <dbReference type="SAM" id="Phobius"/>
    </source>
</evidence>
<protein>
    <recommendedName>
        <fullName evidence="7">Tetratricopeptide repeat protein</fullName>
    </recommendedName>
</protein>
<keyword evidence="4" id="KW-0732">Signal</keyword>
<feature type="compositionally biased region" description="Low complexity" evidence="2">
    <location>
        <begin position="42"/>
        <end position="56"/>
    </location>
</feature>
<feature type="repeat" description="TPR" evidence="1">
    <location>
        <begin position="258"/>
        <end position="291"/>
    </location>
</feature>
<name>A0AA37W7W9_9GAMM</name>
<evidence type="ECO:0008006" key="7">
    <source>
        <dbReference type="Google" id="ProtNLM"/>
    </source>
</evidence>
<dbReference type="Gene3D" id="1.25.40.10">
    <property type="entry name" value="Tetratricopeptide repeat domain"/>
    <property type="match status" value="1"/>
</dbReference>
<keyword evidence="3" id="KW-0812">Transmembrane</keyword>
<keyword evidence="3" id="KW-1133">Transmembrane helix</keyword>
<organism evidence="5 6">
    <name type="scientific">Litoribrevibacter albus</name>
    <dbReference type="NCBI Taxonomy" id="1473156"/>
    <lineage>
        <taxon>Bacteria</taxon>
        <taxon>Pseudomonadati</taxon>
        <taxon>Pseudomonadota</taxon>
        <taxon>Gammaproteobacteria</taxon>
        <taxon>Oceanospirillales</taxon>
        <taxon>Oceanospirillaceae</taxon>
        <taxon>Litoribrevibacter</taxon>
    </lineage>
</organism>
<dbReference type="SMART" id="SM00028">
    <property type="entry name" value="TPR"/>
    <property type="match status" value="2"/>
</dbReference>
<keyword evidence="3" id="KW-0472">Membrane</keyword>
<dbReference type="Proteomes" id="UP001161389">
    <property type="component" value="Unassembled WGS sequence"/>
</dbReference>
<dbReference type="SUPFAM" id="SSF48452">
    <property type="entry name" value="TPR-like"/>
    <property type="match status" value="1"/>
</dbReference>
<evidence type="ECO:0000313" key="5">
    <source>
        <dbReference type="EMBL" id="GLQ32982.1"/>
    </source>
</evidence>
<evidence type="ECO:0000313" key="6">
    <source>
        <dbReference type="Proteomes" id="UP001161389"/>
    </source>
</evidence>
<dbReference type="AlphaFoldDB" id="A0AA37W7W9"/>
<reference evidence="5" key="1">
    <citation type="journal article" date="2014" name="Int. J. Syst. Evol. Microbiol.">
        <title>Complete genome sequence of Corynebacterium casei LMG S-19264T (=DSM 44701T), isolated from a smear-ripened cheese.</title>
        <authorList>
            <consortium name="US DOE Joint Genome Institute (JGI-PGF)"/>
            <person name="Walter F."/>
            <person name="Albersmeier A."/>
            <person name="Kalinowski J."/>
            <person name="Ruckert C."/>
        </authorList>
    </citation>
    <scope>NUCLEOTIDE SEQUENCE</scope>
    <source>
        <strain evidence="5">NBRC 110071</strain>
    </source>
</reference>
<keyword evidence="6" id="KW-1185">Reference proteome</keyword>
<dbReference type="InterPro" id="IPR019734">
    <property type="entry name" value="TPR_rpt"/>
</dbReference>
<feature type="transmembrane region" description="Helical" evidence="3">
    <location>
        <begin position="120"/>
        <end position="140"/>
    </location>
</feature>
<feature type="signal peptide" evidence="4">
    <location>
        <begin position="1"/>
        <end position="19"/>
    </location>
</feature>
<dbReference type="InterPro" id="IPR011990">
    <property type="entry name" value="TPR-like_helical_dom_sf"/>
</dbReference>
<keyword evidence="1" id="KW-0802">TPR repeat</keyword>
<comment type="caution">
    <text evidence="5">The sequence shown here is derived from an EMBL/GenBank/DDBJ whole genome shotgun (WGS) entry which is preliminary data.</text>
</comment>
<dbReference type="PROSITE" id="PS50005">
    <property type="entry name" value="TPR"/>
    <property type="match status" value="1"/>
</dbReference>
<feature type="chain" id="PRO_5041293800" description="Tetratricopeptide repeat protein" evidence="4">
    <location>
        <begin position="20"/>
        <end position="317"/>
    </location>
</feature>
<reference evidence="5" key="2">
    <citation type="submission" date="2023-01" db="EMBL/GenBank/DDBJ databases">
        <title>Draft genome sequence of Litoribrevibacter albus strain NBRC 110071.</title>
        <authorList>
            <person name="Sun Q."/>
            <person name="Mori K."/>
        </authorList>
    </citation>
    <scope>NUCLEOTIDE SEQUENCE</scope>
    <source>
        <strain evidence="5">NBRC 110071</strain>
    </source>
</reference>